<evidence type="ECO:0000256" key="1">
    <source>
        <dbReference type="SAM" id="Phobius"/>
    </source>
</evidence>
<keyword evidence="3" id="KW-1185">Reference proteome</keyword>
<organism evidence="2 3">
    <name type="scientific">Rhodoferax saidenbachensis</name>
    <dbReference type="NCBI Taxonomy" id="1484693"/>
    <lineage>
        <taxon>Bacteria</taxon>
        <taxon>Pseudomonadati</taxon>
        <taxon>Pseudomonadota</taxon>
        <taxon>Betaproteobacteria</taxon>
        <taxon>Burkholderiales</taxon>
        <taxon>Comamonadaceae</taxon>
        <taxon>Rhodoferax</taxon>
    </lineage>
</organism>
<evidence type="ECO:0000313" key="3">
    <source>
        <dbReference type="Proteomes" id="UP001268089"/>
    </source>
</evidence>
<proteinExistence type="predicted"/>
<dbReference type="EMBL" id="JAVDXO010000001">
    <property type="protein sequence ID" value="MDR7304938.1"/>
    <property type="molecule type" value="Genomic_DNA"/>
</dbReference>
<keyword evidence="1" id="KW-0812">Transmembrane</keyword>
<keyword evidence="1" id="KW-1133">Transmembrane helix</keyword>
<protein>
    <submittedName>
        <fullName evidence="2">Cation transport ATPase</fullName>
    </submittedName>
</protein>
<accession>A0ABU1ZHT4</accession>
<feature type="transmembrane region" description="Helical" evidence="1">
    <location>
        <begin position="101"/>
        <end position="120"/>
    </location>
</feature>
<reference evidence="2 3" key="1">
    <citation type="submission" date="2023-07" db="EMBL/GenBank/DDBJ databases">
        <title>Sorghum-associated microbial communities from plants grown in Nebraska, USA.</title>
        <authorList>
            <person name="Schachtman D."/>
        </authorList>
    </citation>
    <scope>NUCLEOTIDE SEQUENCE [LARGE SCALE GENOMIC DNA]</scope>
    <source>
        <strain evidence="2 3">BE308</strain>
    </source>
</reference>
<keyword evidence="1" id="KW-0472">Membrane</keyword>
<comment type="caution">
    <text evidence="2">The sequence shown here is derived from an EMBL/GenBank/DDBJ whole genome shotgun (WGS) entry which is preliminary data.</text>
</comment>
<sequence>MDTQHTPILKRVGAVLLVVGLIDIAVMIYCIANRISYSSSFNIFAVIAGIFLLCGSLRAASLVRWFAVFMLAAFVALLIAWPFMQPFALTLTQFRLNPGTSFATFTFMVFVLGLLVWLFRELGREPVMAARASAGRKQRDMRIPAAAGVGLVIVMGTFMALLLGGESADRAKSIAEQQVGPGYRLHVSSLNIAKNNKGTFVSGVVTAWKDNEILDLPVHWEER</sequence>
<feature type="transmembrane region" description="Helical" evidence="1">
    <location>
        <begin position="12"/>
        <end position="29"/>
    </location>
</feature>
<gene>
    <name evidence="2" type="ORF">J2X15_000204</name>
</gene>
<name>A0ABU1ZHT4_9BURK</name>
<evidence type="ECO:0000313" key="2">
    <source>
        <dbReference type="EMBL" id="MDR7304938.1"/>
    </source>
</evidence>
<dbReference type="RefSeq" id="WP_310338555.1">
    <property type="nucleotide sequence ID" value="NZ_JAVDXO010000001.1"/>
</dbReference>
<feature type="transmembrane region" description="Helical" evidence="1">
    <location>
        <begin position="141"/>
        <end position="163"/>
    </location>
</feature>
<feature type="transmembrane region" description="Helical" evidence="1">
    <location>
        <begin position="35"/>
        <end position="55"/>
    </location>
</feature>
<feature type="transmembrane region" description="Helical" evidence="1">
    <location>
        <begin position="62"/>
        <end position="81"/>
    </location>
</feature>
<dbReference type="Proteomes" id="UP001268089">
    <property type="component" value="Unassembled WGS sequence"/>
</dbReference>